<dbReference type="InterPro" id="IPR023346">
    <property type="entry name" value="Lysozyme-like_dom_sf"/>
</dbReference>
<sequence length="932" mass="98242">MAGAPLIISRQTLGTGIQGPQLSSGQRSYQAALSGAQTEAQAAEFETRAVAGGMAQQGQAEARFGQQVAGGVTNLALMVAEAQRKTTLSQRKAQWLESTAAAQADFDADPDWQAAPERLRARQEQIDASLYEGLGEMDAQELRLDTMRPRISLNRHATQRTVAKTQDAWRASLASQTTTLLTHAASASSPTERAGVIADHDKILRDGIAAGMLGAADAQQQKQAFAGQVDNTDIIRGIRERPRETLAMLSDLNNFRSLTPVQRESFKAQAGTSVDEQTALQAHDLVKRDPTAAAATYGRNLSPTVTAAIFDRAIIPQESGGDATAVSNRGAYGIAQVMPGTARMMAPSIGRKDLVALSDGQLKAQLLADPTLNRQLGLAYFQQNVKSFGNLAAAIAAYHAGAGGAVKEAHDKALAQHGENYTPAQLISLLPDNLTDGTKKTKEYVADAFARLGADMTRGGVSTNASYRIASLVDSGLAAQDAASKRDLHDLVTATGDERNAVIASFQAGYATDPMGVLAIKQPLIAAAATGDANAANELRRFEAIEQNAPLVRQAYQMPPALLEAGVAELRAKAATGGADATEQRRLAVFESVATEVARLAKADPVQLEERAGRAPATLVAPPQDGRDPVFSQQLATRAAIAAQAASRYGSELQVLRPQEQAAFRPWFASQSPQGKVDALNAAARAMPEPAYRAFVNQVAGDDSLSATAGWLGRRDPGLAADILKGASYLQQPGIKEKLSDVRKAIAEALPGNVYPPAVAGDMIEAAIAVYAKDKAGGATFDAEDGAGLTRALERVAGHLVKVNGAYVPVPVGTADWLVQDGMRRLNAETLDRFGGAIAADGSPFDPAFIGRHAQLRTIEPGGGRYEVFIPLGGGRMAPVRNRVGETLTINLDGLIHGSRLDQADTPNAARRRARARLGEDLDALRGEGTSP</sequence>
<dbReference type="Proteomes" id="UP000248021">
    <property type="component" value="Unassembled WGS sequence"/>
</dbReference>
<keyword evidence="5" id="KW-1185">Reference proteome</keyword>
<dbReference type="PANTHER" id="PTHR37423">
    <property type="entry name" value="SOLUBLE LYTIC MUREIN TRANSGLYCOSYLASE-RELATED"/>
    <property type="match status" value="1"/>
</dbReference>
<comment type="similarity">
    <text evidence="1">Belongs to the transglycosylase Slt family.</text>
</comment>
<evidence type="ECO:0000259" key="3">
    <source>
        <dbReference type="Pfam" id="PF01464"/>
    </source>
</evidence>
<accession>A0A2V3UC25</accession>
<dbReference type="EMBL" id="QJJK01000003">
    <property type="protein sequence ID" value="PXW61502.1"/>
    <property type="molecule type" value="Genomic_DNA"/>
</dbReference>
<protein>
    <submittedName>
        <fullName evidence="4">Transglycosylase-like protein with SLT domain</fullName>
    </submittedName>
</protein>
<dbReference type="PANTHER" id="PTHR37423:SF2">
    <property type="entry name" value="MEMBRANE-BOUND LYTIC MUREIN TRANSGLYCOSYLASE C"/>
    <property type="match status" value="1"/>
</dbReference>
<gene>
    <name evidence="4" type="ORF">C7450_10317</name>
</gene>
<evidence type="ECO:0000256" key="1">
    <source>
        <dbReference type="ARBA" id="ARBA00007734"/>
    </source>
</evidence>
<comment type="caution">
    <text evidence="4">The sequence shown here is derived from an EMBL/GenBank/DDBJ whole genome shotgun (WGS) entry which is preliminary data.</text>
</comment>
<evidence type="ECO:0000313" key="4">
    <source>
        <dbReference type="EMBL" id="PXW61502.1"/>
    </source>
</evidence>
<feature type="domain" description="Transglycosylase SLT" evidence="3">
    <location>
        <begin position="313"/>
        <end position="409"/>
    </location>
</feature>
<dbReference type="Gene3D" id="1.10.530.10">
    <property type="match status" value="1"/>
</dbReference>
<dbReference type="SUPFAM" id="SSF53955">
    <property type="entry name" value="Lysozyme-like"/>
    <property type="match status" value="1"/>
</dbReference>
<evidence type="ECO:0000313" key="5">
    <source>
        <dbReference type="Proteomes" id="UP000248021"/>
    </source>
</evidence>
<evidence type="ECO:0000256" key="2">
    <source>
        <dbReference type="ARBA" id="ARBA00009387"/>
    </source>
</evidence>
<proteinExistence type="inferred from homology"/>
<dbReference type="OrthoDB" id="9815002at2"/>
<dbReference type="Pfam" id="PF01464">
    <property type="entry name" value="SLT"/>
    <property type="match status" value="1"/>
</dbReference>
<name>A0A2V3UC25_9HYPH</name>
<dbReference type="RefSeq" id="WP_146227281.1">
    <property type="nucleotide sequence ID" value="NZ_JAHBRY010000001.1"/>
</dbReference>
<comment type="similarity">
    <text evidence="2">Belongs to the virb1 family.</text>
</comment>
<dbReference type="InterPro" id="IPR008258">
    <property type="entry name" value="Transglycosylase_SLT_dom_1"/>
</dbReference>
<organism evidence="4 5">
    <name type="scientific">Chelatococcus asaccharovorans</name>
    <dbReference type="NCBI Taxonomy" id="28210"/>
    <lineage>
        <taxon>Bacteria</taxon>
        <taxon>Pseudomonadati</taxon>
        <taxon>Pseudomonadota</taxon>
        <taxon>Alphaproteobacteria</taxon>
        <taxon>Hyphomicrobiales</taxon>
        <taxon>Chelatococcaceae</taxon>
        <taxon>Chelatococcus</taxon>
    </lineage>
</organism>
<dbReference type="AlphaFoldDB" id="A0A2V3UC25"/>
<reference evidence="4 5" key="1">
    <citation type="submission" date="2018-05" db="EMBL/GenBank/DDBJ databases">
        <title>Genomic Encyclopedia of Type Strains, Phase IV (KMG-IV): sequencing the most valuable type-strain genomes for metagenomic binning, comparative biology and taxonomic classification.</title>
        <authorList>
            <person name="Goeker M."/>
        </authorList>
    </citation>
    <scope>NUCLEOTIDE SEQUENCE [LARGE SCALE GENOMIC DNA]</scope>
    <source>
        <strain evidence="4 5">DSM 6462</strain>
    </source>
</reference>